<dbReference type="EC" id="2.4.1.257" evidence="12"/>
<organism evidence="15 16">
    <name type="scientific">Elsinoe ampelina</name>
    <dbReference type="NCBI Taxonomy" id="302913"/>
    <lineage>
        <taxon>Eukaryota</taxon>
        <taxon>Fungi</taxon>
        <taxon>Dikarya</taxon>
        <taxon>Ascomycota</taxon>
        <taxon>Pezizomycotina</taxon>
        <taxon>Dothideomycetes</taxon>
        <taxon>Dothideomycetidae</taxon>
        <taxon>Myriangiales</taxon>
        <taxon>Elsinoaceae</taxon>
        <taxon>Elsinoe</taxon>
    </lineage>
</organism>
<evidence type="ECO:0000256" key="4">
    <source>
        <dbReference type="ARBA" id="ARBA00022676"/>
    </source>
</evidence>
<evidence type="ECO:0000256" key="8">
    <source>
        <dbReference type="ARBA" id="ARBA00022989"/>
    </source>
</evidence>
<dbReference type="Proteomes" id="UP000799538">
    <property type="component" value="Unassembled WGS sequence"/>
</dbReference>
<feature type="transmembrane region" description="Helical" evidence="12">
    <location>
        <begin position="440"/>
        <end position="458"/>
    </location>
</feature>
<dbReference type="Pfam" id="PF13439">
    <property type="entry name" value="Glyco_transf_4"/>
    <property type="match status" value="1"/>
</dbReference>
<dbReference type="UniPathway" id="UPA00378"/>
<evidence type="ECO:0000256" key="11">
    <source>
        <dbReference type="ARBA" id="ARBA00045104"/>
    </source>
</evidence>
<protein>
    <recommendedName>
        <fullName evidence="12">Alpha-1,3/1,6-mannosyltransferase ALG2</fullName>
        <ecNumber evidence="12">2.4.1.132</ecNumber>
        <ecNumber evidence="12">2.4.1.257</ecNumber>
    </recommendedName>
    <alternativeName>
        <fullName evidence="12">GDP-Man:Man(1)GlcNAc(2)-PP-Dol alpha-1,3-mannosyltransferase</fullName>
    </alternativeName>
</protein>
<feature type="domain" description="Glycosyl transferase family 1" evidence="13">
    <location>
        <begin position="225"/>
        <end position="410"/>
    </location>
</feature>
<comment type="catalytic activity">
    <reaction evidence="11 12">
        <text>an alpha-D-Man-(1-&gt;3)-beta-D-Man-(1-&gt;4)-beta-D-GlcNAc-(1-&gt;4)-alpha-D-GlcNAc-diphospho-di-trans,poly-cis-dolichol + GDP-alpha-D-mannose = an alpha-D-Man-(1-&gt;3)-[alpha-D-Man-(1-&gt;6)]-beta-D-Man-(1-&gt;4)-beta-D-GlcNAc-(1-&gt;4)-alpha-D-GlcNAc-diphospho-di-trans,poly-cis-dolichol + GDP + H(+)</text>
        <dbReference type="Rhea" id="RHEA:29519"/>
        <dbReference type="Rhea" id="RHEA-COMP:19513"/>
        <dbReference type="Rhea" id="RHEA-COMP:19515"/>
        <dbReference type="ChEBI" id="CHEBI:15378"/>
        <dbReference type="ChEBI" id="CHEBI:57527"/>
        <dbReference type="ChEBI" id="CHEBI:58189"/>
        <dbReference type="ChEBI" id="CHEBI:132510"/>
        <dbReference type="ChEBI" id="CHEBI:132511"/>
        <dbReference type="EC" id="2.4.1.257"/>
    </reaction>
    <physiologicalReaction direction="left-to-right" evidence="11 12">
        <dbReference type="Rhea" id="RHEA:29520"/>
    </physiologicalReaction>
</comment>
<comment type="subcellular location">
    <subcellularLocation>
        <location evidence="2 12">Endoplasmic reticulum membrane</location>
    </subcellularLocation>
</comment>
<dbReference type="Gene3D" id="3.40.50.2000">
    <property type="entry name" value="Glycogen Phosphorylase B"/>
    <property type="match status" value="2"/>
</dbReference>
<evidence type="ECO:0000259" key="13">
    <source>
        <dbReference type="Pfam" id="PF00534"/>
    </source>
</evidence>
<accession>A0A6A6GMB0</accession>
<dbReference type="InterPro" id="IPR027054">
    <property type="entry name" value="ALG2"/>
</dbReference>
<keyword evidence="9 12" id="KW-0472">Membrane</keyword>
<evidence type="ECO:0000256" key="1">
    <source>
        <dbReference type="ARBA" id="ARBA00003142"/>
    </source>
</evidence>
<dbReference type="EC" id="2.4.1.132" evidence="12"/>
<evidence type="ECO:0000256" key="5">
    <source>
        <dbReference type="ARBA" id="ARBA00022679"/>
    </source>
</evidence>
<name>A0A6A6GMB0_9PEZI</name>
<evidence type="ECO:0000256" key="9">
    <source>
        <dbReference type="ARBA" id="ARBA00023136"/>
    </source>
</evidence>
<evidence type="ECO:0000256" key="2">
    <source>
        <dbReference type="ARBA" id="ARBA00004586"/>
    </source>
</evidence>
<keyword evidence="6 12" id="KW-0812">Transmembrane</keyword>
<comment type="function">
    <text evidence="1 12">Mannosylates Man(2)GlcNAc(2)-dolichol diphosphate and Man(1)GlcNAc(2)-dolichol diphosphate to form Man(3)GlcNAc(2)-dolichol diphosphate.</text>
</comment>
<dbReference type="GO" id="GO:0004378">
    <property type="term" value="F:GDP-Man:Man(1)GlcNAc(2)-PP-Dol alpha-1,3-mannosyltransferase activity"/>
    <property type="evidence" value="ECO:0007669"/>
    <property type="project" value="UniProtKB-UniRule"/>
</dbReference>
<dbReference type="Pfam" id="PF00534">
    <property type="entry name" value="Glycos_transf_1"/>
    <property type="match status" value="1"/>
</dbReference>
<evidence type="ECO:0000313" key="15">
    <source>
        <dbReference type="EMBL" id="KAF2226892.1"/>
    </source>
</evidence>
<keyword evidence="5 12" id="KW-0808">Transferase</keyword>
<dbReference type="GO" id="GO:0005789">
    <property type="term" value="C:endoplasmic reticulum membrane"/>
    <property type="evidence" value="ECO:0007669"/>
    <property type="project" value="UniProtKB-SubCell"/>
</dbReference>
<dbReference type="PANTHER" id="PTHR45918">
    <property type="entry name" value="ALPHA-1,3/1,6-MANNOSYLTRANSFERASE ALG2"/>
    <property type="match status" value="1"/>
</dbReference>
<dbReference type="PANTHER" id="PTHR45918:SF1">
    <property type="entry name" value="ALPHA-1,3_1,6-MANNOSYLTRANSFERASE ALG2"/>
    <property type="match status" value="1"/>
</dbReference>
<comment type="pathway">
    <text evidence="3 12">Protein modification; protein glycosylation.</text>
</comment>
<dbReference type="InterPro" id="IPR028098">
    <property type="entry name" value="Glyco_trans_4-like_N"/>
</dbReference>
<dbReference type="GO" id="GO:0102704">
    <property type="term" value="F:GDP-Man:Man(2)GlcNAc(2)-PP-Dol alpha-1,6-mannosyltransferase activity"/>
    <property type="evidence" value="ECO:0007669"/>
    <property type="project" value="UniProtKB-UniRule"/>
</dbReference>
<evidence type="ECO:0000256" key="10">
    <source>
        <dbReference type="ARBA" id="ARBA00045103"/>
    </source>
</evidence>
<keyword evidence="8 12" id="KW-1133">Transmembrane helix</keyword>
<sequence>MASQRRQSTNQKRVVFLHPDLGIGGAERLVIDAAVGLQSQGCRVTIFTSHCDPNHCFTEARDGTLDVRVRGNTIFPPNIAGRFAIFCAIARQIHLILSIAIFSQELAILDPSHFFVDQLSAGVPLLRLLRRNSRILFYCHFPDKLLVQKSSGVLQLLKSVYRLPFNWLESWSTSCSDDIVVNSKFTGGMVKSVFPSLRGRKLKVVYPCVDTEGLMSKVKGKPSIWSSKRIFLSINRFERKKDVALAIKAFAHLDEQERQGSLLVLAGGYDHRVAENVSYLQDLQALATSLKLNHYTLHDDLRSDVTGISVIFLPSVKDTIKQELLDSACLLIYTPRNEHFGIVPVEGMLHEVPVLAADEGGPTESIVDEMTGWLRSVDNVQAWTDVMRKVINLQKEDPTKLEVMGKAGKNRVEEMFGKEEMAKRLDDILNRLIGSPRPPMTNVFVTTVALVAIFAVVARQFGPLMFSYVLPKHST</sequence>
<feature type="domain" description="Glycosyltransferase subfamily 4-like N-terminal" evidence="14">
    <location>
        <begin position="23"/>
        <end position="212"/>
    </location>
</feature>
<reference evidence="16" key="1">
    <citation type="journal article" date="2020" name="Stud. Mycol.">
        <title>101 Dothideomycetes genomes: A test case for predicting lifestyles and emergence of pathogens.</title>
        <authorList>
            <person name="Haridas S."/>
            <person name="Albert R."/>
            <person name="Binder M."/>
            <person name="Bloem J."/>
            <person name="LaButti K."/>
            <person name="Salamov A."/>
            <person name="Andreopoulos B."/>
            <person name="Baker S."/>
            <person name="Barry K."/>
            <person name="Bills G."/>
            <person name="Bluhm B."/>
            <person name="Cannon C."/>
            <person name="Castanera R."/>
            <person name="Culley D."/>
            <person name="Daum C."/>
            <person name="Ezra D."/>
            <person name="Gonzalez J."/>
            <person name="Henrissat B."/>
            <person name="Kuo A."/>
            <person name="Liang C."/>
            <person name="Lipzen A."/>
            <person name="Lutzoni F."/>
            <person name="Magnuson J."/>
            <person name="Mondo S."/>
            <person name="Nolan M."/>
            <person name="Ohm R."/>
            <person name="Pangilinan J."/>
            <person name="Park H.-J."/>
            <person name="Ramirez L."/>
            <person name="Alfaro M."/>
            <person name="Sun H."/>
            <person name="Tritt A."/>
            <person name="Yoshinaga Y."/>
            <person name="Zwiers L.-H."/>
            <person name="Turgeon B."/>
            <person name="Goodwin S."/>
            <person name="Spatafora J."/>
            <person name="Crous P."/>
            <person name="Grigoriev I."/>
        </authorList>
    </citation>
    <scope>NUCLEOTIDE SEQUENCE [LARGE SCALE GENOMIC DNA]</scope>
    <source>
        <strain evidence="16">CECT 20119</strain>
    </source>
</reference>
<dbReference type="AlphaFoldDB" id="A0A6A6GMB0"/>
<keyword evidence="16" id="KW-1185">Reference proteome</keyword>
<keyword evidence="7 12" id="KW-0256">Endoplasmic reticulum</keyword>
<dbReference type="EMBL" id="ML992502">
    <property type="protein sequence ID" value="KAF2226892.1"/>
    <property type="molecule type" value="Genomic_DNA"/>
</dbReference>
<evidence type="ECO:0000313" key="16">
    <source>
        <dbReference type="Proteomes" id="UP000799538"/>
    </source>
</evidence>
<dbReference type="CDD" id="cd03805">
    <property type="entry name" value="GT4_ALG2-like"/>
    <property type="match status" value="1"/>
</dbReference>
<comment type="catalytic activity">
    <reaction evidence="10 12">
        <text>a beta-D-Man-(1-&gt;4)-beta-D-GlcNAc-(1-&gt;4)-alpha-D-GlcNAc-diphospho-di-trans,poly-cis-dolichol + GDP-alpha-D-mannose = an alpha-D-Man-(1-&gt;3)-beta-D-Man-(1-&gt;4)-beta-D-GlcNAc-(1-&gt;4)-alpha-D-GlcNAc-diphospho-di-trans,poly-cis-dolichol + GDP + H(+)</text>
        <dbReference type="Rhea" id="RHEA:29515"/>
        <dbReference type="Rhea" id="RHEA-COMP:19511"/>
        <dbReference type="Rhea" id="RHEA-COMP:19513"/>
        <dbReference type="ChEBI" id="CHEBI:15378"/>
        <dbReference type="ChEBI" id="CHEBI:57527"/>
        <dbReference type="ChEBI" id="CHEBI:58189"/>
        <dbReference type="ChEBI" id="CHEBI:58472"/>
        <dbReference type="ChEBI" id="CHEBI:132510"/>
        <dbReference type="EC" id="2.4.1.132"/>
    </reaction>
    <physiologicalReaction direction="left-to-right" evidence="10 12">
        <dbReference type="Rhea" id="RHEA:29516"/>
    </physiologicalReaction>
</comment>
<comment type="similarity">
    <text evidence="12">Belongs to the glycosyltransferase group 1 family.</text>
</comment>
<dbReference type="OrthoDB" id="448893at2759"/>
<gene>
    <name evidence="15" type="ORF">BDZ85DRAFT_212146</name>
</gene>
<evidence type="ECO:0000256" key="7">
    <source>
        <dbReference type="ARBA" id="ARBA00022824"/>
    </source>
</evidence>
<evidence type="ECO:0000259" key="14">
    <source>
        <dbReference type="Pfam" id="PF13439"/>
    </source>
</evidence>
<dbReference type="InterPro" id="IPR001296">
    <property type="entry name" value="Glyco_trans_1"/>
</dbReference>
<evidence type="ECO:0000256" key="6">
    <source>
        <dbReference type="ARBA" id="ARBA00022692"/>
    </source>
</evidence>
<evidence type="ECO:0000256" key="3">
    <source>
        <dbReference type="ARBA" id="ARBA00004922"/>
    </source>
</evidence>
<evidence type="ECO:0000256" key="12">
    <source>
        <dbReference type="RuleBase" id="RU367136"/>
    </source>
</evidence>
<keyword evidence="4 12" id="KW-0328">Glycosyltransferase</keyword>
<proteinExistence type="inferred from homology"/>
<dbReference type="SUPFAM" id="SSF53756">
    <property type="entry name" value="UDP-Glycosyltransferase/glycogen phosphorylase"/>
    <property type="match status" value="1"/>
</dbReference>